<gene>
    <name evidence="1" type="ORF">SAMN05660923_00593</name>
</gene>
<evidence type="ECO:0000313" key="2">
    <source>
        <dbReference type="Proteomes" id="UP000198828"/>
    </source>
</evidence>
<sequence>MSILPKEALRDMIKDGNLKTATDLHSYLKDMFKDILQEMLEQN</sequence>
<evidence type="ECO:0008006" key="3">
    <source>
        <dbReference type="Google" id="ProtNLM"/>
    </source>
</evidence>
<dbReference type="EMBL" id="FNNG01000002">
    <property type="protein sequence ID" value="SDW37069.1"/>
    <property type="molecule type" value="Genomic_DNA"/>
</dbReference>
<accession>A0A1H2T198</accession>
<protein>
    <recommendedName>
        <fullName evidence="3">Transposase, Mutator family</fullName>
    </recommendedName>
</protein>
<dbReference type="AlphaFoldDB" id="A0A1H2T198"/>
<dbReference type="Proteomes" id="UP000198828">
    <property type="component" value="Unassembled WGS sequence"/>
</dbReference>
<evidence type="ECO:0000313" key="1">
    <source>
        <dbReference type="EMBL" id="SDW37069.1"/>
    </source>
</evidence>
<name>A0A1H2T198_9FIRM</name>
<proteinExistence type="predicted"/>
<reference evidence="1 2" key="1">
    <citation type="submission" date="2016-10" db="EMBL/GenBank/DDBJ databases">
        <authorList>
            <person name="de Groot N.N."/>
        </authorList>
    </citation>
    <scope>NUCLEOTIDE SEQUENCE [LARGE SCALE GENOMIC DNA]</scope>
    <source>
        <strain evidence="1 2">DSM 23310</strain>
    </source>
</reference>
<organism evidence="1 2">
    <name type="scientific">Tepidimicrobium xylanilyticum</name>
    <dbReference type="NCBI Taxonomy" id="1123352"/>
    <lineage>
        <taxon>Bacteria</taxon>
        <taxon>Bacillati</taxon>
        <taxon>Bacillota</taxon>
        <taxon>Tissierellia</taxon>
        <taxon>Tissierellales</taxon>
        <taxon>Tepidimicrobiaceae</taxon>
        <taxon>Tepidimicrobium</taxon>
    </lineage>
</organism>
<keyword evidence="2" id="KW-1185">Reference proteome</keyword>